<reference evidence="2 3" key="3">
    <citation type="submission" date="2019-06" db="EMBL/GenBank/DDBJ databases">
        <authorList>
            <person name="Le Quere A."/>
            <person name="Colella S."/>
        </authorList>
    </citation>
    <scope>NUCLEOTIDE SEQUENCE [LARGE SCALE GENOMIC DNA]</scope>
    <source>
        <strain evidence="2">EmedicaeMD41</strain>
    </source>
</reference>
<evidence type="ECO:0000313" key="2">
    <source>
        <dbReference type="EMBL" id="VTZ60996.1"/>
    </source>
</evidence>
<reference evidence="1 4" key="2">
    <citation type="journal article" date="2018" name="FEMS Microbiol. Ecol.">
        <title>Co-invading symbiotic mutualists of Medicago polymorpha retain high ancestral diversity and contain diverse accessory genomes.</title>
        <authorList>
            <person name="Porter S.S."/>
            <person name="Faber-Hammond J.J."/>
            <person name="Friesen M.L."/>
        </authorList>
    </citation>
    <scope>NUCLEOTIDE SEQUENCE [LARGE SCALE GENOMIC DNA]</scope>
    <source>
        <strain evidence="1 4">Str16</strain>
    </source>
</reference>
<evidence type="ECO:0000313" key="1">
    <source>
        <dbReference type="EMBL" id="PLU06121.1"/>
    </source>
</evidence>
<dbReference type="Proteomes" id="UP000507954">
    <property type="component" value="Unassembled WGS sequence"/>
</dbReference>
<evidence type="ECO:0000313" key="3">
    <source>
        <dbReference type="Proteomes" id="UP000507954"/>
    </source>
</evidence>
<dbReference type="EMBL" id="CABFNB010000087">
    <property type="protein sequence ID" value="VTZ60996.1"/>
    <property type="molecule type" value="Genomic_DNA"/>
</dbReference>
<keyword evidence="4" id="KW-1185">Reference proteome</keyword>
<organism evidence="2 3">
    <name type="scientific">Sinorhizobium medicae</name>
    <dbReference type="NCBI Taxonomy" id="110321"/>
    <lineage>
        <taxon>Bacteria</taxon>
        <taxon>Pseudomonadati</taxon>
        <taxon>Pseudomonadota</taxon>
        <taxon>Alphaproteobacteria</taxon>
        <taxon>Hyphomicrobiales</taxon>
        <taxon>Rhizobiaceae</taxon>
        <taxon>Sinorhizobium/Ensifer group</taxon>
        <taxon>Sinorhizobium</taxon>
    </lineage>
</organism>
<protein>
    <submittedName>
        <fullName evidence="2">Uncharacterized protein</fullName>
    </submittedName>
</protein>
<name>A0A508WUB1_9HYPH</name>
<dbReference type="OMA" id="CAVQADF"/>
<gene>
    <name evidence="1" type="ORF">BMJ33_07685</name>
    <name evidence="2" type="ORF">EMEDMD4_220114</name>
</gene>
<dbReference type="EMBL" id="NBUC01000055">
    <property type="protein sequence ID" value="PLU06121.1"/>
    <property type="molecule type" value="Genomic_DNA"/>
</dbReference>
<sequence>MSKDQSAMSDIAARAEAAARSSSAGLAPAGSRDPLGSSFLCAVQADFAQHGVGVLARIREEKPETYLKLVSSILPKDLSAATGCADELSDEQLIERIQALDAAIRPLISGKKRAGGMRKRPPPARA</sequence>
<reference evidence="1" key="1">
    <citation type="submission" date="2017-04" db="EMBL/GenBank/DDBJ databases">
        <authorList>
            <person name="Porter S."/>
            <person name="Friesen M.L."/>
            <person name="Faber-Hammond J."/>
        </authorList>
    </citation>
    <scope>NUCLEOTIDE SEQUENCE</scope>
    <source>
        <strain evidence="1">Str16</strain>
    </source>
</reference>
<dbReference type="Proteomes" id="UP001190825">
    <property type="component" value="Unassembled WGS sequence"/>
</dbReference>
<accession>A0A508WUB1</accession>
<dbReference type="AlphaFoldDB" id="A0A508WUB1"/>
<proteinExistence type="predicted"/>
<evidence type="ECO:0000313" key="4">
    <source>
        <dbReference type="Proteomes" id="UP001190825"/>
    </source>
</evidence>